<dbReference type="Proteomes" id="UP000034493">
    <property type="component" value="Unassembled WGS sequence"/>
</dbReference>
<gene>
    <name evidence="1" type="ORF">UU56_C0010G0014</name>
</gene>
<evidence type="ECO:0000313" key="1">
    <source>
        <dbReference type="EMBL" id="KKS04083.1"/>
    </source>
</evidence>
<dbReference type="SUPFAM" id="SSF158446">
    <property type="entry name" value="IVS-encoded protein-like"/>
    <property type="match status" value="1"/>
</dbReference>
<dbReference type="InterPro" id="IPR036583">
    <property type="entry name" value="23S_rRNA_IVS_sf"/>
</dbReference>
<dbReference type="AlphaFoldDB" id="A0A0G0YUD2"/>
<organism evidence="1 2">
    <name type="scientific">Candidatus Curtissbacteria bacterium GW2011_GWA2_41_24</name>
    <dbReference type="NCBI Taxonomy" id="1618411"/>
    <lineage>
        <taxon>Bacteria</taxon>
        <taxon>Candidatus Curtissiibacteriota</taxon>
    </lineage>
</organism>
<dbReference type="EMBL" id="LCBC01000010">
    <property type="protein sequence ID" value="KKS04083.1"/>
    <property type="molecule type" value="Genomic_DNA"/>
</dbReference>
<dbReference type="Gene3D" id="1.20.1440.60">
    <property type="entry name" value="23S rRNA-intervening sequence"/>
    <property type="match status" value="1"/>
</dbReference>
<evidence type="ECO:0000313" key="2">
    <source>
        <dbReference type="Proteomes" id="UP000034493"/>
    </source>
</evidence>
<sequence length="119" mass="13572">MVDFKKLRVWQVAHEGTLKIYKLTSELPKTELFGLVSQLRRAAVSVELNIAESEGRFNKQEKIQFLYMARASAVEVKAALVIVSDLYHGLAQKSDEIIKLYDQLEAQLNSLIGYRKRSS</sequence>
<keyword evidence="1" id="KW-0689">Ribosomal protein</keyword>
<protein>
    <submittedName>
        <fullName evidence="1">S23 ribosomal protein family protein</fullName>
    </submittedName>
</protein>
<dbReference type="CDD" id="cd16377">
    <property type="entry name" value="23S_rRNA_IVP_like"/>
    <property type="match status" value="1"/>
</dbReference>
<dbReference type="PANTHER" id="PTHR38471">
    <property type="entry name" value="FOUR HELIX BUNDLE PROTEIN"/>
    <property type="match status" value="1"/>
</dbReference>
<dbReference type="GO" id="GO:0005840">
    <property type="term" value="C:ribosome"/>
    <property type="evidence" value="ECO:0007669"/>
    <property type="project" value="UniProtKB-KW"/>
</dbReference>
<accession>A0A0G0YUD2</accession>
<reference evidence="1 2" key="1">
    <citation type="journal article" date="2015" name="Nature">
        <title>rRNA introns, odd ribosomes, and small enigmatic genomes across a large radiation of phyla.</title>
        <authorList>
            <person name="Brown C.T."/>
            <person name="Hug L.A."/>
            <person name="Thomas B.C."/>
            <person name="Sharon I."/>
            <person name="Castelle C.J."/>
            <person name="Singh A."/>
            <person name="Wilkins M.J."/>
            <person name="Williams K.H."/>
            <person name="Banfield J.F."/>
        </authorList>
    </citation>
    <scope>NUCLEOTIDE SEQUENCE [LARGE SCALE GENOMIC DNA]</scope>
</reference>
<dbReference type="PANTHER" id="PTHR38471:SF2">
    <property type="entry name" value="FOUR HELIX BUNDLE PROTEIN"/>
    <property type="match status" value="1"/>
</dbReference>
<comment type="caution">
    <text evidence="1">The sequence shown here is derived from an EMBL/GenBank/DDBJ whole genome shotgun (WGS) entry which is preliminary data.</text>
</comment>
<dbReference type="InterPro" id="IPR012657">
    <property type="entry name" value="23S_rRNA-intervening_sequence"/>
</dbReference>
<dbReference type="Pfam" id="PF05635">
    <property type="entry name" value="23S_rRNA_IVP"/>
    <property type="match status" value="1"/>
</dbReference>
<dbReference type="NCBIfam" id="TIGR02436">
    <property type="entry name" value="four helix bundle protein"/>
    <property type="match status" value="1"/>
</dbReference>
<proteinExistence type="predicted"/>
<keyword evidence="1" id="KW-0687">Ribonucleoprotein</keyword>
<name>A0A0G0YUD2_9BACT</name>